<evidence type="ECO:0000256" key="4">
    <source>
        <dbReference type="ARBA" id="ARBA00022695"/>
    </source>
</evidence>
<evidence type="ECO:0000259" key="10">
    <source>
        <dbReference type="Pfam" id="PF01909"/>
    </source>
</evidence>
<dbReference type="PANTHER" id="PTHR33571">
    <property type="entry name" value="SSL8005 PROTEIN"/>
    <property type="match status" value="1"/>
</dbReference>
<dbReference type="CDD" id="cd05403">
    <property type="entry name" value="NT_KNTase_like"/>
    <property type="match status" value="1"/>
</dbReference>
<evidence type="ECO:0000313" key="12">
    <source>
        <dbReference type="Proteomes" id="UP000216867"/>
    </source>
</evidence>
<evidence type="ECO:0000256" key="7">
    <source>
        <dbReference type="ARBA" id="ARBA00022840"/>
    </source>
</evidence>
<evidence type="ECO:0000256" key="9">
    <source>
        <dbReference type="ARBA" id="ARBA00038276"/>
    </source>
</evidence>
<evidence type="ECO:0000256" key="1">
    <source>
        <dbReference type="ARBA" id="ARBA00001946"/>
    </source>
</evidence>
<dbReference type="GO" id="GO:0005524">
    <property type="term" value="F:ATP binding"/>
    <property type="evidence" value="ECO:0007669"/>
    <property type="project" value="UniProtKB-KW"/>
</dbReference>
<sequence length="157" mass="16913">MGNCHGCGALLRVPSTAASATRRGECRARTLSQRVAFPRLVRPGYSGRVSETAVTPETLALRELVEARRDDFFALLEKYKATNPSLFGSVARGTAGSGSDIDILVEMDPADGNLLMRASGLLEETRELFGRDDIDVFPMQLLKRGMSASVLADAVPL</sequence>
<comment type="similarity">
    <text evidence="9">Belongs to the MntA antitoxin family.</text>
</comment>
<keyword evidence="6" id="KW-0547">Nucleotide-binding</keyword>
<evidence type="ECO:0000313" key="11">
    <source>
        <dbReference type="EMBL" id="PAK95101.1"/>
    </source>
</evidence>
<organism evidence="11 12">
    <name type="scientific">Brevibacterium casei</name>
    <dbReference type="NCBI Taxonomy" id="33889"/>
    <lineage>
        <taxon>Bacteria</taxon>
        <taxon>Bacillati</taxon>
        <taxon>Actinomycetota</taxon>
        <taxon>Actinomycetes</taxon>
        <taxon>Micrococcales</taxon>
        <taxon>Brevibacteriaceae</taxon>
        <taxon>Brevibacterium</taxon>
    </lineage>
</organism>
<feature type="domain" description="Polymerase nucleotidyl transferase" evidence="10">
    <location>
        <begin position="84"/>
        <end position="142"/>
    </location>
</feature>
<dbReference type="InterPro" id="IPR002934">
    <property type="entry name" value="Polymerase_NTP_transf_dom"/>
</dbReference>
<name>A0A269ZBY2_9MICO</name>
<dbReference type="SUPFAM" id="SSF81301">
    <property type="entry name" value="Nucleotidyltransferase"/>
    <property type="match status" value="1"/>
</dbReference>
<dbReference type="GO" id="GO:0016779">
    <property type="term" value="F:nucleotidyltransferase activity"/>
    <property type="evidence" value="ECO:0007669"/>
    <property type="project" value="UniProtKB-KW"/>
</dbReference>
<evidence type="ECO:0000256" key="5">
    <source>
        <dbReference type="ARBA" id="ARBA00022723"/>
    </source>
</evidence>
<dbReference type="PANTHER" id="PTHR33571:SF12">
    <property type="entry name" value="BSL3053 PROTEIN"/>
    <property type="match status" value="1"/>
</dbReference>
<dbReference type="InterPro" id="IPR043519">
    <property type="entry name" value="NT_sf"/>
</dbReference>
<keyword evidence="2" id="KW-1277">Toxin-antitoxin system</keyword>
<keyword evidence="8" id="KW-0460">Magnesium</keyword>
<keyword evidence="3" id="KW-0808">Transferase</keyword>
<comment type="cofactor">
    <cofactor evidence="1">
        <name>Mg(2+)</name>
        <dbReference type="ChEBI" id="CHEBI:18420"/>
    </cofactor>
</comment>
<dbReference type="EMBL" id="NCWY01000009">
    <property type="protein sequence ID" value="PAK95101.1"/>
    <property type="molecule type" value="Genomic_DNA"/>
</dbReference>
<accession>A0A269ZBY2</accession>
<dbReference type="InterPro" id="IPR052038">
    <property type="entry name" value="Type-VII_TA_antitoxin"/>
</dbReference>
<dbReference type="Proteomes" id="UP000216867">
    <property type="component" value="Unassembled WGS sequence"/>
</dbReference>
<keyword evidence="7" id="KW-0067">ATP-binding</keyword>
<evidence type="ECO:0000256" key="2">
    <source>
        <dbReference type="ARBA" id="ARBA00022649"/>
    </source>
</evidence>
<gene>
    <name evidence="11" type="ORF">B8X04_11455</name>
</gene>
<comment type="caution">
    <text evidence="11">The sequence shown here is derived from an EMBL/GenBank/DDBJ whole genome shotgun (WGS) entry which is preliminary data.</text>
</comment>
<evidence type="ECO:0000256" key="3">
    <source>
        <dbReference type="ARBA" id="ARBA00022679"/>
    </source>
</evidence>
<keyword evidence="4" id="KW-0548">Nucleotidyltransferase</keyword>
<dbReference type="AlphaFoldDB" id="A0A269ZBY2"/>
<evidence type="ECO:0000256" key="8">
    <source>
        <dbReference type="ARBA" id="ARBA00022842"/>
    </source>
</evidence>
<reference evidence="11 12" key="1">
    <citation type="submission" date="2017-04" db="EMBL/GenBank/DDBJ databases">
        <title>Kefir bacterial isolates.</title>
        <authorList>
            <person name="Kim Y."/>
            <person name="Blasche S."/>
            <person name="Patil K.R."/>
        </authorList>
    </citation>
    <scope>NUCLEOTIDE SEQUENCE [LARGE SCALE GENOMIC DNA]</scope>
    <source>
        <strain evidence="11 12">OG2</strain>
    </source>
</reference>
<protein>
    <recommendedName>
        <fullName evidence="10">Polymerase nucleotidyl transferase domain-containing protein</fullName>
    </recommendedName>
</protein>
<dbReference type="Pfam" id="PF01909">
    <property type="entry name" value="NTP_transf_2"/>
    <property type="match status" value="1"/>
</dbReference>
<proteinExistence type="inferred from homology"/>
<dbReference type="Gene3D" id="3.30.460.10">
    <property type="entry name" value="Beta Polymerase, domain 2"/>
    <property type="match status" value="1"/>
</dbReference>
<dbReference type="GO" id="GO:0046872">
    <property type="term" value="F:metal ion binding"/>
    <property type="evidence" value="ECO:0007669"/>
    <property type="project" value="UniProtKB-KW"/>
</dbReference>
<evidence type="ECO:0000256" key="6">
    <source>
        <dbReference type="ARBA" id="ARBA00022741"/>
    </source>
</evidence>
<keyword evidence="5" id="KW-0479">Metal-binding</keyword>